<feature type="region of interest" description="Disordered" evidence="1">
    <location>
        <begin position="903"/>
        <end position="938"/>
    </location>
</feature>
<keyword evidence="4" id="KW-1185">Reference proteome</keyword>
<evidence type="ECO:0000313" key="4">
    <source>
        <dbReference type="Proteomes" id="UP001057998"/>
    </source>
</evidence>
<evidence type="ECO:0000313" key="3">
    <source>
        <dbReference type="EMBL" id="UTV28762.1"/>
    </source>
</evidence>
<evidence type="ECO:0000256" key="2">
    <source>
        <dbReference type="SAM" id="SignalP"/>
    </source>
</evidence>
<keyword evidence="2" id="KW-0732">Signal</keyword>
<evidence type="ECO:0000256" key="1">
    <source>
        <dbReference type="SAM" id="MobiDB-lite"/>
    </source>
</evidence>
<sequence>MRAYLGCCLIAAGSLLLAACGGGGGDSEPATESETVPVSTKFTITVDTPPALTTAHTNGHTGLIARAYADAQANLAQANFAAVWLDKKGKVLEQIEITDWQEQSNGTYDISVGTRTRINAVMLIDLSSNPDIPIAPGEPIPNHVYLAPLTEERLTVSLKTTLAYHALIERVIQDESWGIFEALYDEPVRSRVFFFQEDLNRIADDLEATLLPKVGLQGMKLSDLLSLSIVKTMTQGRMERFVTEQAAAQANIQAILNDGYWEVSTFNDNSGSGILTEQMTYNDENTTTGETTIRELRWDKNGAEDIALSEVFTYLSGSTEFTNEDITRQILTSEGWVGLFDYLKVELATDKTLLLTDAALSRDDKVGITMDAKVYSLAEKKMHDFLSSEHNHHITRYIKADETFSEGAFGFYFTWRPESETYLLCDNRNGNTDCQVAPFGSPNSPYTELNGVLTELADAAISINGINGFAIADNVVVELINDNGFTARYWVNIAANNWSIQENSVWAPTTVAGKSMIRFDVPSVIRQLADQYKFEHENLFLVEDRSFVHIGETLLENQPFNYSGFDNNAKQQIFAAASRDNLPAFGVCNFGNGVGANPDLYLNAVTECGGDERFTQQTINDLIDQHLVQIDEEGVISTTILRSNNSWEHYIHGLNQGGSRSWSLTEQGYLKLIPDTANPDEFEYWALTSVDYNRSLLAVKAYGAQPEADLIFTLISKEYSPGSLAACSTQDSGWDSATTAPVTRKTLTQYQDQAALCKQIWEQRNPRFTQALLIGQSGDNSDDRALRFIGDSSRFLQLSDNFQGDFFLGNYVDSDGCGFNFPIRWQLEEDGTLYYEAVDGSMNERIAMTDTDGLGFAIKAFNHQARWQDDPDLQYTATDGEIWSDLITLIDAAAVPNVVPITEPINPPAEPPADGEPQGPVPGTILNDGQTCGFTEAQ</sequence>
<feature type="chain" id="PRO_5045896909" evidence="2">
    <location>
        <begin position="19"/>
        <end position="938"/>
    </location>
</feature>
<reference evidence="3" key="1">
    <citation type="submission" date="2022-07" db="EMBL/GenBank/DDBJ databases">
        <title>Genome sequencing of Photobacterium atrarenae GJH2-4.</title>
        <authorList>
            <person name="Park S.-J."/>
        </authorList>
    </citation>
    <scope>NUCLEOTIDE SEQUENCE</scope>
    <source>
        <strain evidence="3">GJH2-4</strain>
    </source>
</reference>
<gene>
    <name evidence="3" type="ORF">NNL38_05810</name>
</gene>
<feature type="compositionally biased region" description="Polar residues" evidence="1">
    <location>
        <begin position="927"/>
        <end position="938"/>
    </location>
</feature>
<proteinExistence type="predicted"/>
<dbReference type="Proteomes" id="UP001057998">
    <property type="component" value="Chromosome 1"/>
</dbReference>
<dbReference type="RefSeq" id="WP_255390081.1">
    <property type="nucleotide sequence ID" value="NZ_CP101508.1"/>
</dbReference>
<accession>A0ABY5GHK4</accession>
<dbReference type="EMBL" id="CP101508">
    <property type="protein sequence ID" value="UTV28762.1"/>
    <property type="molecule type" value="Genomic_DNA"/>
</dbReference>
<protein>
    <submittedName>
        <fullName evidence="3">Hydrogenase expression protein HypA</fullName>
    </submittedName>
</protein>
<dbReference type="PROSITE" id="PS51257">
    <property type="entry name" value="PROKAR_LIPOPROTEIN"/>
    <property type="match status" value="1"/>
</dbReference>
<feature type="signal peptide" evidence="2">
    <location>
        <begin position="1"/>
        <end position="18"/>
    </location>
</feature>
<organism evidence="3 4">
    <name type="scientific">Photobacterium atrarenae</name>
    <dbReference type="NCBI Taxonomy" id="865757"/>
    <lineage>
        <taxon>Bacteria</taxon>
        <taxon>Pseudomonadati</taxon>
        <taxon>Pseudomonadota</taxon>
        <taxon>Gammaproteobacteria</taxon>
        <taxon>Vibrionales</taxon>
        <taxon>Vibrionaceae</taxon>
        <taxon>Photobacterium</taxon>
    </lineage>
</organism>
<name>A0ABY5GHK4_9GAMM</name>